<evidence type="ECO:0000256" key="1">
    <source>
        <dbReference type="SAM" id="MobiDB-lite"/>
    </source>
</evidence>
<reference evidence="2 3" key="1">
    <citation type="submission" date="2022-03" db="EMBL/GenBank/DDBJ databases">
        <title>Complete genome analysis of Roseomonas KG 17.1 : a prolific producer of plant growth promoters.</title>
        <authorList>
            <person name="Saadouli I."/>
            <person name="Najjari A."/>
            <person name="Mosbah A."/>
            <person name="Ouzari H.I."/>
        </authorList>
    </citation>
    <scope>NUCLEOTIDE SEQUENCE [LARGE SCALE GENOMIC DNA]</scope>
    <source>
        <strain evidence="2 3">KG17-1</strain>
    </source>
</reference>
<dbReference type="RefSeq" id="WP_120007424.1">
    <property type="nucleotide sequence ID" value="NZ_JALBUU010000004.1"/>
</dbReference>
<keyword evidence="3" id="KW-1185">Reference proteome</keyword>
<evidence type="ECO:0000313" key="2">
    <source>
        <dbReference type="EMBL" id="MCI0753172.1"/>
    </source>
</evidence>
<dbReference type="EMBL" id="JALBUU010000004">
    <property type="protein sequence ID" value="MCI0753172.1"/>
    <property type="molecule type" value="Genomic_DNA"/>
</dbReference>
<sequence>MSQSILFADGVLEASVHVGVARVTLGQTGADGKPLACGQLAIPVAQLPAFVRSLQSLLQQFEAKRQQAQQAQQQEPTGQPAADAFRFSG</sequence>
<name>A0ABS9W1J6_9PROT</name>
<organism evidence="2 3">
    <name type="scientific">Teichococcus vastitatis</name>
    <dbReference type="NCBI Taxonomy" id="2307076"/>
    <lineage>
        <taxon>Bacteria</taxon>
        <taxon>Pseudomonadati</taxon>
        <taxon>Pseudomonadota</taxon>
        <taxon>Alphaproteobacteria</taxon>
        <taxon>Acetobacterales</taxon>
        <taxon>Roseomonadaceae</taxon>
        <taxon>Roseomonas</taxon>
    </lineage>
</organism>
<proteinExistence type="predicted"/>
<feature type="compositionally biased region" description="Low complexity" evidence="1">
    <location>
        <begin position="66"/>
        <end position="82"/>
    </location>
</feature>
<evidence type="ECO:0000313" key="3">
    <source>
        <dbReference type="Proteomes" id="UP001201985"/>
    </source>
</evidence>
<feature type="region of interest" description="Disordered" evidence="1">
    <location>
        <begin position="66"/>
        <end position="89"/>
    </location>
</feature>
<protein>
    <submittedName>
        <fullName evidence="2">Uncharacterized protein</fullName>
    </submittedName>
</protein>
<dbReference type="Proteomes" id="UP001201985">
    <property type="component" value="Unassembled WGS sequence"/>
</dbReference>
<accession>A0ABS9W1J6</accession>
<gene>
    <name evidence="2" type="ORF">MON41_05260</name>
</gene>
<comment type="caution">
    <text evidence="2">The sequence shown here is derived from an EMBL/GenBank/DDBJ whole genome shotgun (WGS) entry which is preliminary data.</text>
</comment>